<dbReference type="Gene3D" id="3.30.565.10">
    <property type="entry name" value="Histidine kinase-like ATPase, C-terminal domain"/>
    <property type="match status" value="1"/>
</dbReference>
<dbReference type="PANTHER" id="PTHR35526:SF3">
    <property type="entry name" value="ANTI-SIGMA-F FACTOR RSBW"/>
    <property type="match status" value="1"/>
</dbReference>
<dbReference type="GO" id="GO:0004674">
    <property type="term" value="F:protein serine/threonine kinase activity"/>
    <property type="evidence" value="ECO:0007669"/>
    <property type="project" value="UniProtKB-KW"/>
</dbReference>
<keyword evidence="3" id="KW-0547">Nucleotide-binding</keyword>
<dbReference type="EMBL" id="JAKFHA010000001">
    <property type="protein sequence ID" value="MCF2526123.1"/>
    <property type="molecule type" value="Genomic_DNA"/>
</dbReference>
<keyword evidence="1" id="KW-0808">Transferase</keyword>
<protein>
    <submittedName>
        <fullName evidence="3">ATP-binding protein</fullName>
    </submittedName>
</protein>
<keyword evidence="3" id="KW-0067">ATP-binding</keyword>
<dbReference type="AlphaFoldDB" id="A0AA41TWS1"/>
<evidence type="ECO:0000313" key="3">
    <source>
        <dbReference type="EMBL" id="MCF2526123.1"/>
    </source>
</evidence>
<name>A0AA41TWS1_9ACTN</name>
<sequence>MSATIPQLPPAADTFAQVLTATPRGARLARLLAIEQFQAWRLPPDIAERGETIVAELAANAVLHGAAGDWDFRLVLRLGSPTRTVRIEVADPHSSDLSLPTQLPGIEAESGRGLLIVSALADRWGASPYLSAGKTVWAELDEPSTAATVPRRAGRGRR</sequence>
<evidence type="ECO:0000259" key="2">
    <source>
        <dbReference type="Pfam" id="PF13581"/>
    </source>
</evidence>
<dbReference type="SUPFAM" id="SSF55874">
    <property type="entry name" value="ATPase domain of HSP90 chaperone/DNA topoisomerase II/histidine kinase"/>
    <property type="match status" value="1"/>
</dbReference>
<reference evidence="3" key="1">
    <citation type="submission" date="2022-01" db="EMBL/GenBank/DDBJ databases">
        <title>Genome-Based Taxonomic Classification of the Phylum Actinobacteria.</title>
        <authorList>
            <person name="Gao Y."/>
        </authorList>
    </citation>
    <scope>NUCLEOTIDE SEQUENCE</scope>
    <source>
        <strain evidence="3">KLBMP 8922</strain>
    </source>
</reference>
<dbReference type="InterPro" id="IPR003594">
    <property type="entry name" value="HATPase_dom"/>
</dbReference>
<feature type="domain" description="Histidine kinase/HSP90-like ATPase" evidence="2">
    <location>
        <begin position="20"/>
        <end position="124"/>
    </location>
</feature>
<comment type="caution">
    <text evidence="3">The sequence shown here is derived from an EMBL/GenBank/DDBJ whole genome shotgun (WGS) entry which is preliminary data.</text>
</comment>
<proteinExistence type="predicted"/>
<keyword evidence="1" id="KW-0723">Serine/threonine-protein kinase</keyword>
<dbReference type="Proteomes" id="UP001165378">
    <property type="component" value="Unassembled WGS sequence"/>
</dbReference>
<accession>A0AA41TWS1</accession>
<keyword evidence="1" id="KW-0418">Kinase</keyword>
<dbReference type="GO" id="GO:0005524">
    <property type="term" value="F:ATP binding"/>
    <property type="evidence" value="ECO:0007669"/>
    <property type="project" value="UniProtKB-KW"/>
</dbReference>
<keyword evidence="4" id="KW-1185">Reference proteome</keyword>
<dbReference type="CDD" id="cd16936">
    <property type="entry name" value="HATPase_RsbW-like"/>
    <property type="match status" value="1"/>
</dbReference>
<organism evidence="3 4">
    <name type="scientific">Yinghuangia soli</name>
    <dbReference type="NCBI Taxonomy" id="2908204"/>
    <lineage>
        <taxon>Bacteria</taxon>
        <taxon>Bacillati</taxon>
        <taxon>Actinomycetota</taxon>
        <taxon>Actinomycetes</taxon>
        <taxon>Kitasatosporales</taxon>
        <taxon>Streptomycetaceae</taxon>
        <taxon>Yinghuangia</taxon>
    </lineage>
</organism>
<dbReference type="PANTHER" id="PTHR35526">
    <property type="entry name" value="ANTI-SIGMA-F FACTOR RSBW-RELATED"/>
    <property type="match status" value="1"/>
</dbReference>
<evidence type="ECO:0000256" key="1">
    <source>
        <dbReference type="ARBA" id="ARBA00022527"/>
    </source>
</evidence>
<dbReference type="Pfam" id="PF13581">
    <property type="entry name" value="HATPase_c_2"/>
    <property type="match status" value="1"/>
</dbReference>
<dbReference type="InterPro" id="IPR036890">
    <property type="entry name" value="HATPase_C_sf"/>
</dbReference>
<dbReference type="InterPro" id="IPR050267">
    <property type="entry name" value="Anti-sigma-factor_SerPK"/>
</dbReference>
<gene>
    <name evidence="3" type="ORF">LZ495_02650</name>
</gene>
<evidence type="ECO:0000313" key="4">
    <source>
        <dbReference type="Proteomes" id="UP001165378"/>
    </source>
</evidence>
<dbReference type="RefSeq" id="WP_235050181.1">
    <property type="nucleotide sequence ID" value="NZ_JAKFHA010000001.1"/>
</dbReference>